<sequence>MKIMASNNRWRTIARGASYTWLPYTSFTTTSISTSTFRKRIQGVRMHHKNVKKANLYAARKESVKLPNYDSDCGGKYHISEFLSHPSGIEAMLNTSALQSFELIDIHTYRSSLSLTLIAFVLYYFYLDNISKL</sequence>
<proteinExistence type="predicted"/>
<dbReference type="EMBL" id="CM047743">
    <property type="protein sequence ID" value="KAJ0031577.1"/>
    <property type="molecule type" value="Genomic_DNA"/>
</dbReference>
<name>A0ACC0Y8H1_9ROSI</name>
<evidence type="ECO:0000313" key="2">
    <source>
        <dbReference type="Proteomes" id="UP001163603"/>
    </source>
</evidence>
<comment type="caution">
    <text evidence="1">The sequence shown here is derived from an EMBL/GenBank/DDBJ whole genome shotgun (WGS) entry which is preliminary data.</text>
</comment>
<gene>
    <name evidence="1" type="ORF">Pint_12679</name>
</gene>
<reference evidence="2" key="1">
    <citation type="journal article" date="2023" name="G3 (Bethesda)">
        <title>Genome assembly and association tests identify interacting loci associated with vigor, precocity, and sex in interspecific pistachio rootstocks.</title>
        <authorList>
            <person name="Palmer W."/>
            <person name="Jacygrad E."/>
            <person name="Sagayaradj S."/>
            <person name="Cavanaugh K."/>
            <person name="Han R."/>
            <person name="Bertier L."/>
            <person name="Beede B."/>
            <person name="Kafkas S."/>
            <person name="Golino D."/>
            <person name="Preece J."/>
            <person name="Michelmore R."/>
        </authorList>
    </citation>
    <scope>NUCLEOTIDE SEQUENCE [LARGE SCALE GENOMIC DNA]</scope>
</reference>
<evidence type="ECO:0000313" key="1">
    <source>
        <dbReference type="EMBL" id="KAJ0031577.1"/>
    </source>
</evidence>
<protein>
    <submittedName>
        <fullName evidence="1">Uncharacterized protein</fullName>
    </submittedName>
</protein>
<dbReference type="Proteomes" id="UP001163603">
    <property type="component" value="Chromosome 8"/>
</dbReference>
<keyword evidence="2" id="KW-1185">Reference proteome</keyword>
<accession>A0ACC0Y8H1</accession>
<organism evidence="1 2">
    <name type="scientific">Pistacia integerrima</name>
    <dbReference type="NCBI Taxonomy" id="434235"/>
    <lineage>
        <taxon>Eukaryota</taxon>
        <taxon>Viridiplantae</taxon>
        <taxon>Streptophyta</taxon>
        <taxon>Embryophyta</taxon>
        <taxon>Tracheophyta</taxon>
        <taxon>Spermatophyta</taxon>
        <taxon>Magnoliopsida</taxon>
        <taxon>eudicotyledons</taxon>
        <taxon>Gunneridae</taxon>
        <taxon>Pentapetalae</taxon>
        <taxon>rosids</taxon>
        <taxon>malvids</taxon>
        <taxon>Sapindales</taxon>
        <taxon>Anacardiaceae</taxon>
        <taxon>Pistacia</taxon>
    </lineage>
</organism>